<dbReference type="AlphaFoldDB" id="A0A6D2K2N2"/>
<reference evidence="2" key="1">
    <citation type="submission" date="2020-01" db="EMBL/GenBank/DDBJ databases">
        <authorList>
            <person name="Mishra B."/>
        </authorList>
    </citation>
    <scope>NUCLEOTIDE SEQUENCE [LARGE SCALE GENOMIC DNA]</scope>
</reference>
<dbReference type="EMBL" id="CACVBM020001274">
    <property type="protein sequence ID" value="CAA7042882.1"/>
    <property type="molecule type" value="Genomic_DNA"/>
</dbReference>
<accession>A0A6D2K2N2</accession>
<gene>
    <name evidence="2" type="ORF">MERR_LOCUS30117</name>
</gene>
<feature type="compositionally biased region" description="Pro residues" evidence="1">
    <location>
        <begin position="88"/>
        <end position="99"/>
    </location>
</feature>
<name>A0A6D2K2N2_9BRAS</name>
<evidence type="ECO:0000313" key="2">
    <source>
        <dbReference type="EMBL" id="CAA7042882.1"/>
    </source>
</evidence>
<comment type="caution">
    <text evidence="2">The sequence shown here is derived from an EMBL/GenBank/DDBJ whole genome shotgun (WGS) entry which is preliminary data.</text>
</comment>
<evidence type="ECO:0000256" key="1">
    <source>
        <dbReference type="SAM" id="MobiDB-lite"/>
    </source>
</evidence>
<keyword evidence="3" id="KW-1185">Reference proteome</keyword>
<evidence type="ECO:0000313" key="3">
    <source>
        <dbReference type="Proteomes" id="UP000467841"/>
    </source>
</evidence>
<sequence>MERRKSCLVKRIKGNLLPTNNDDKSYCRFHRRYGHATDTCRHVMSLIQEYNNTPQSQDDAECRDQNRQAENQRRRRDEDDDAEKNAPQPLPHPDDLPPPPKRHVRYASTFWPNVLTKQTSVAEAQLQPVSLMHDPEKNKYCQSATPTSFVEARSREKQVLPKRNPNWFCRSTIPRKTSVAEARPQSVSSKHDSNQSRRSSNPRKIITAIYSP</sequence>
<feature type="region of interest" description="Disordered" evidence="1">
    <location>
        <begin position="167"/>
        <end position="212"/>
    </location>
</feature>
<dbReference type="Proteomes" id="UP000467841">
    <property type="component" value="Unassembled WGS sequence"/>
</dbReference>
<feature type="region of interest" description="Disordered" evidence="1">
    <location>
        <begin position="53"/>
        <end position="104"/>
    </location>
</feature>
<organism evidence="2 3">
    <name type="scientific">Microthlaspi erraticum</name>
    <dbReference type="NCBI Taxonomy" id="1685480"/>
    <lineage>
        <taxon>Eukaryota</taxon>
        <taxon>Viridiplantae</taxon>
        <taxon>Streptophyta</taxon>
        <taxon>Embryophyta</taxon>
        <taxon>Tracheophyta</taxon>
        <taxon>Spermatophyta</taxon>
        <taxon>Magnoliopsida</taxon>
        <taxon>eudicotyledons</taxon>
        <taxon>Gunneridae</taxon>
        <taxon>Pentapetalae</taxon>
        <taxon>rosids</taxon>
        <taxon>malvids</taxon>
        <taxon>Brassicales</taxon>
        <taxon>Brassicaceae</taxon>
        <taxon>Coluteocarpeae</taxon>
        <taxon>Microthlaspi</taxon>
    </lineage>
</organism>
<proteinExistence type="predicted"/>
<feature type="compositionally biased region" description="Basic and acidic residues" evidence="1">
    <location>
        <begin position="60"/>
        <end position="77"/>
    </location>
</feature>
<protein>
    <submittedName>
        <fullName evidence="2">Uncharacterized protein</fullName>
    </submittedName>
</protein>